<dbReference type="EMBL" id="CP019082">
    <property type="protein sequence ID" value="APW61042.1"/>
    <property type="molecule type" value="Genomic_DNA"/>
</dbReference>
<name>A0A1U7CQ37_9BACT</name>
<feature type="chain" id="PRO_5011962180" description="PASTA domain-containing protein" evidence="1">
    <location>
        <begin position="24"/>
        <end position="447"/>
    </location>
</feature>
<dbReference type="AlphaFoldDB" id="A0A1U7CQ37"/>
<feature type="signal peptide" evidence="1">
    <location>
        <begin position="1"/>
        <end position="23"/>
    </location>
</feature>
<evidence type="ECO:0000313" key="2">
    <source>
        <dbReference type="EMBL" id="APW61042.1"/>
    </source>
</evidence>
<keyword evidence="3" id="KW-1185">Reference proteome</keyword>
<accession>A0A1U7CQ37</accession>
<proteinExistence type="predicted"/>
<evidence type="ECO:0000256" key="1">
    <source>
        <dbReference type="SAM" id="SignalP"/>
    </source>
</evidence>
<organism evidence="2 3">
    <name type="scientific">Paludisphaera borealis</name>
    <dbReference type="NCBI Taxonomy" id="1387353"/>
    <lineage>
        <taxon>Bacteria</taxon>
        <taxon>Pseudomonadati</taxon>
        <taxon>Planctomycetota</taxon>
        <taxon>Planctomycetia</taxon>
        <taxon>Isosphaerales</taxon>
        <taxon>Isosphaeraceae</taxon>
        <taxon>Paludisphaera</taxon>
    </lineage>
</organism>
<dbReference type="Proteomes" id="UP000186309">
    <property type="component" value="Chromosome"/>
</dbReference>
<keyword evidence="1" id="KW-0732">Signal</keyword>
<evidence type="ECO:0000313" key="3">
    <source>
        <dbReference type="Proteomes" id="UP000186309"/>
    </source>
</evidence>
<sequence length="447" mass="47385">MSVKFRPAFFAMAILAVPAGGLAAQEPATVAGAAKAINLETFPLMPGGVSKAPRRLANLGYSARSDTRGAFAFQKKTLEERGWKELPGGYQSDQACSGTFGKDGFTVSVSTSPAYGPGAAGLVDIRLANHGNVDVSKLPVPPGSKPLYTFPTTTAYVTEKTVKETSEAIRALLTAEGWEPYGHAGDSLFFKKNAVKLSAWPSVAPAQGGKTVIQLSTELMSVDLPAPPSLLTAAYADTTKALSLEVDMKSDALAAFYKEALGKAGWKATTDKPVKIDFRDMMIFRNDAKDIATLKMHEFEGRLRANIDQKTAAEFEEDIRLAAAEEAKRMADSAEYTKKAAEKAAKDRVKVAINVPAGAKDVERSKDKVEFKLAAGEAMAAVQAIHAALVKDGWKGKTPKFEPLAGTSTLGKKAGVSLVIVYVDTGLDDADVMISLFGADVEGAKAK</sequence>
<evidence type="ECO:0008006" key="4">
    <source>
        <dbReference type="Google" id="ProtNLM"/>
    </source>
</evidence>
<protein>
    <recommendedName>
        <fullName evidence="4">PASTA domain-containing protein</fullName>
    </recommendedName>
</protein>
<dbReference type="KEGG" id="pbor:BSF38_02545"/>
<gene>
    <name evidence="2" type="ORF">BSF38_02545</name>
</gene>
<reference evidence="3" key="1">
    <citation type="submission" date="2016-12" db="EMBL/GenBank/DDBJ databases">
        <title>Comparative genomics of four Isosphaeraceae planctomycetes: a common pool of plasmids and glycoside hydrolase genes.</title>
        <authorList>
            <person name="Ivanova A."/>
        </authorList>
    </citation>
    <scope>NUCLEOTIDE SEQUENCE [LARGE SCALE GENOMIC DNA]</scope>
    <source>
        <strain evidence="3">PX4</strain>
    </source>
</reference>